<gene>
    <name evidence="1" type="ORF">ASB62_04610</name>
</gene>
<comment type="caution">
    <text evidence="1">The sequence shown here is derived from an EMBL/GenBank/DDBJ whole genome shotgun (WGS) entry which is preliminary data.</text>
</comment>
<proteinExistence type="predicted"/>
<dbReference type="EMBL" id="LMBR01000103">
    <property type="protein sequence ID" value="KUL30148.1"/>
    <property type="molecule type" value="Genomic_DNA"/>
</dbReference>
<accession>A0A101JNE8</accession>
<keyword evidence="2" id="KW-1185">Reference proteome</keyword>
<dbReference type="OrthoDB" id="15623at2"/>
<dbReference type="SUPFAM" id="SSF46785">
    <property type="entry name" value="Winged helix' DNA-binding domain"/>
    <property type="match status" value="1"/>
</dbReference>
<reference evidence="1 2" key="1">
    <citation type="submission" date="2015-10" db="EMBL/GenBank/DDBJ databases">
        <title>Draft Genome Sequence of Chlorobium limicola strain Frasassi Growing under Artificial Lighting in the Frasassi Cave System.</title>
        <authorList>
            <person name="Mansor M."/>
            <person name="Macalady J."/>
        </authorList>
    </citation>
    <scope>NUCLEOTIDE SEQUENCE [LARGE SCALE GENOMIC DNA]</scope>
    <source>
        <strain evidence="1 2">Frasassi</strain>
    </source>
</reference>
<organism evidence="1 2">
    <name type="scientific">Chlorobium limicola</name>
    <dbReference type="NCBI Taxonomy" id="1092"/>
    <lineage>
        <taxon>Bacteria</taxon>
        <taxon>Pseudomonadati</taxon>
        <taxon>Chlorobiota</taxon>
        <taxon>Chlorobiia</taxon>
        <taxon>Chlorobiales</taxon>
        <taxon>Chlorobiaceae</taxon>
        <taxon>Chlorobium/Pelodictyon group</taxon>
        <taxon>Chlorobium</taxon>
    </lineage>
</organism>
<dbReference type="AlphaFoldDB" id="A0A101JNE8"/>
<dbReference type="Pfam" id="PF13412">
    <property type="entry name" value="HTH_24"/>
    <property type="match status" value="1"/>
</dbReference>
<dbReference type="Gene3D" id="1.10.10.10">
    <property type="entry name" value="Winged helix-like DNA-binding domain superfamily/Winged helix DNA-binding domain"/>
    <property type="match status" value="1"/>
</dbReference>
<dbReference type="InterPro" id="IPR036390">
    <property type="entry name" value="WH_DNA-bd_sf"/>
</dbReference>
<dbReference type="InterPro" id="IPR036388">
    <property type="entry name" value="WH-like_DNA-bd_sf"/>
</dbReference>
<protein>
    <submittedName>
        <fullName evidence="1">MarR family transcriptional regulator</fullName>
    </submittedName>
</protein>
<sequence>MDTKAAILDVLQKEGKPMSAGQIADASGIDRKEVDKAMKALKEEERIVSPKRCYWEPKQ</sequence>
<evidence type="ECO:0000313" key="1">
    <source>
        <dbReference type="EMBL" id="KUL30148.1"/>
    </source>
</evidence>
<evidence type="ECO:0000313" key="2">
    <source>
        <dbReference type="Proteomes" id="UP000053937"/>
    </source>
</evidence>
<name>A0A101JNE8_CHLLI</name>
<dbReference type="Proteomes" id="UP000053937">
    <property type="component" value="Unassembled WGS sequence"/>
</dbReference>